<protein>
    <submittedName>
        <fullName evidence="1">Uncharacterized protein</fullName>
    </submittedName>
</protein>
<comment type="caution">
    <text evidence="1">The sequence shown here is derived from an EMBL/GenBank/DDBJ whole genome shotgun (WGS) entry which is preliminary data.</text>
</comment>
<dbReference type="EMBL" id="JAGYWB010000018">
    <property type="protein sequence ID" value="KAI0492220.1"/>
    <property type="molecule type" value="Genomic_DNA"/>
</dbReference>
<sequence length="234" mass="27597">MFSKANRKEVVEVKQILHKFCEWTGQKINYEKSMCLFGKHVKRRNKRRISNIMGFKQVKEFNYLGIKLALRRLRREDFQFIIDKSMRKLNQWGNKNLSIPGKITLVKSVLLALPSYHATHSLIPKRLLEELDRIYKNFIWNKKNGRKGLHYISWPDLCKPVEFGGRGLHSNISKTPALRARIAWRFINNKHSLLHLIMASKYGEKLERGYSNCCRSTAFKLLKEGLKMLKPIVR</sequence>
<accession>A0A8T3A7M7</accession>
<dbReference type="Proteomes" id="UP000829196">
    <property type="component" value="Unassembled WGS sequence"/>
</dbReference>
<dbReference type="SMR" id="A0A8T3A7M7"/>
<dbReference type="PANTHER" id="PTHR33116">
    <property type="entry name" value="REVERSE TRANSCRIPTASE ZINC-BINDING DOMAIN-CONTAINING PROTEIN-RELATED-RELATED"/>
    <property type="match status" value="1"/>
</dbReference>
<dbReference type="OrthoDB" id="675401at2759"/>
<evidence type="ECO:0000313" key="1">
    <source>
        <dbReference type="EMBL" id="KAI0492220.1"/>
    </source>
</evidence>
<dbReference type="PANTHER" id="PTHR33116:SF86">
    <property type="entry name" value="REVERSE TRANSCRIPTASE DOMAIN-CONTAINING PROTEIN"/>
    <property type="match status" value="1"/>
</dbReference>
<keyword evidence="2" id="KW-1185">Reference proteome</keyword>
<dbReference type="AlphaFoldDB" id="A0A8T3A7M7"/>
<name>A0A8T3A7M7_DENNO</name>
<reference evidence="1" key="1">
    <citation type="journal article" date="2022" name="Front. Genet.">
        <title>Chromosome-Scale Assembly of the Dendrobium nobile Genome Provides Insights Into the Molecular Mechanism of the Biosynthesis of the Medicinal Active Ingredient of Dendrobium.</title>
        <authorList>
            <person name="Xu Q."/>
            <person name="Niu S.-C."/>
            <person name="Li K.-L."/>
            <person name="Zheng P.-J."/>
            <person name="Zhang X.-J."/>
            <person name="Jia Y."/>
            <person name="Liu Y."/>
            <person name="Niu Y.-X."/>
            <person name="Yu L.-H."/>
            <person name="Chen D.-F."/>
            <person name="Zhang G.-Q."/>
        </authorList>
    </citation>
    <scope>NUCLEOTIDE SEQUENCE</scope>
    <source>
        <tissue evidence="1">Leaf</tissue>
    </source>
</reference>
<organism evidence="1 2">
    <name type="scientific">Dendrobium nobile</name>
    <name type="common">Orchid</name>
    <dbReference type="NCBI Taxonomy" id="94219"/>
    <lineage>
        <taxon>Eukaryota</taxon>
        <taxon>Viridiplantae</taxon>
        <taxon>Streptophyta</taxon>
        <taxon>Embryophyta</taxon>
        <taxon>Tracheophyta</taxon>
        <taxon>Spermatophyta</taxon>
        <taxon>Magnoliopsida</taxon>
        <taxon>Liliopsida</taxon>
        <taxon>Asparagales</taxon>
        <taxon>Orchidaceae</taxon>
        <taxon>Epidendroideae</taxon>
        <taxon>Malaxideae</taxon>
        <taxon>Dendrobiinae</taxon>
        <taxon>Dendrobium</taxon>
    </lineage>
</organism>
<evidence type="ECO:0000313" key="2">
    <source>
        <dbReference type="Proteomes" id="UP000829196"/>
    </source>
</evidence>
<gene>
    <name evidence="1" type="ORF">KFK09_026489</name>
</gene>
<proteinExistence type="predicted"/>